<dbReference type="EMBL" id="CAJNOE010000118">
    <property type="protein sequence ID" value="CAF0938610.1"/>
    <property type="molecule type" value="Genomic_DNA"/>
</dbReference>
<proteinExistence type="predicted"/>
<evidence type="ECO:0000256" key="1">
    <source>
        <dbReference type="SAM" id="MobiDB-lite"/>
    </source>
</evidence>
<evidence type="ECO:0000313" key="2">
    <source>
        <dbReference type="EMBL" id="CAF0938610.1"/>
    </source>
</evidence>
<evidence type="ECO:0000313" key="4">
    <source>
        <dbReference type="Proteomes" id="UP000663868"/>
    </source>
</evidence>
<gene>
    <name evidence="2" type="ORF">IZO911_LOCUS14299</name>
    <name evidence="3" type="ORF">KXQ929_LOCUS12765</name>
</gene>
<dbReference type="AlphaFoldDB" id="A0A818WIZ2"/>
<feature type="compositionally biased region" description="Polar residues" evidence="1">
    <location>
        <begin position="28"/>
        <end position="42"/>
    </location>
</feature>
<name>A0A818WIZ2_9BILA</name>
<protein>
    <submittedName>
        <fullName evidence="3">Uncharacterized protein</fullName>
    </submittedName>
</protein>
<accession>A0A818WIZ2</accession>
<dbReference type="EMBL" id="CAJOBB010000665">
    <property type="protein sequence ID" value="CAF3726572.1"/>
    <property type="molecule type" value="Genomic_DNA"/>
</dbReference>
<comment type="caution">
    <text evidence="3">The sequence shown here is derived from an EMBL/GenBank/DDBJ whole genome shotgun (WGS) entry which is preliminary data.</text>
</comment>
<dbReference type="Proteomes" id="UP000663860">
    <property type="component" value="Unassembled WGS sequence"/>
</dbReference>
<feature type="compositionally biased region" description="Basic residues" evidence="1">
    <location>
        <begin position="1"/>
        <end position="11"/>
    </location>
</feature>
<reference evidence="3" key="1">
    <citation type="submission" date="2021-02" db="EMBL/GenBank/DDBJ databases">
        <authorList>
            <person name="Nowell W R."/>
        </authorList>
    </citation>
    <scope>NUCLEOTIDE SEQUENCE</scope>
</reference>
<evidence type="ECO:0000313" key="3">
    <source>
        <dbReference type="EMBL" id="CAF3726572.1"/>
    </source>
</evidence>
<feature type="region of interest" description="Disordered" evidence="1">
    <location>
        <begin position="1"/>
        <end position="42"/>
    </location>
</feature>
<sequence length="72" mass="8183">MHLVRMKKQRQHGQYGSPPLSDQADTALVSTPHSHNSPRQEQRFNSSIWQLLPFIGASYKDLIRTIPSGIDI</sequence>
<dbReference type="Proteomes" id="UP000663868">
    <property type="component" value="Unassembled WGS sequence"/>
</dbReference>
<organism evidence="3 4">
    <name type="scientific">Adineta steineri</name>
    <dbReference type="NCBI Taxonomy" id="433720"/>
    <lineage>
        <taxon>Eukaryota</taxon>
        <taxon>Metazoa</taxon>
        <taxon>Spiralia</taxon>
        <taxon>Gnathifera</taxon>
        <taxon>Rotifera</taxon>
        <taxon>Eurotatoria</taxon>
        <taxon>Bdelloidea</taxon>
        <taxon>Adinetida</taxon>
        <taxon>Adinetidae</taxon>
        <taxon>Adineta</taxon>
    </lineage>
</organism>